<dbReference type="PROSITE" id="PS50889">
    <property type="entry name" value="S4"/>
    <property type="match status" value="1"/>
</dbReference>
<name>A0AAV1IL05_9CHLO</name>
<dbReference type="InterPro" id="IPR002942">
    <property type="entry name" value="S4_RNA-bd"/>
</dbReference>
<dbReference type="Pfam" id="PF01479">
    <property type="entry name" value="S4"/>
    <property type="match status" value="1"/>
</dbReference>
<dbReference type="Pfam" id="PF00849">
    <property type="entry name" value="PseudoU_synth_2"/>
    <property type="match status" value="1"/>
</dbReference>
<keyword evidence="4" id="KW-0694">RNA-binding</keyword>
<evidence type="ECO:0000256" key="3">
    <source>
        <dbReference type="ARBA" id="ARBA00023235"/>
    </source>
</evidence>
<dbReference type="PANTHER" id="PTHR21600">
    <property type="entry name" value="MITOCHONDRIAL RNA PSEUDOURIDINE SYNTHASE"/>
    <property type="match status" value="1"/>
</dbReference>
<protein>
    <recommendedName>
        <fullName evidence="6">RNA-binding S4 domain-containing protein</fullName>
    </recommendedName>
</protein>
<dbReference type="Gene3D" id="3.10.290.10">
    <property type="entry name" value="RNA-binding S4 domain"/>
    <property type="match status" value="1"/>
</dbReference>
<evidence type="ECO:0000256" key="5">
    <source>
        <dbReference type="SAM" id="MobiDB-lite"/>
    </source>
</evidence>
<dbReference type="GO" id="GO:0003723">
    <property type="term" value="F:RNA binding"/>
    <property type="evidence" value="ECO:0007669"/>
    <property type="project" value="UniProtKB-KW"/>
</dbReference>
<dbReference type="InterPro" id="IPR006224">
    <property type="entry name" value="PsdUridine_synth_RluA-like_CS"/>
</dbReference>
<gene>
    <name evidence="7" type="ORF">CVIRNUC_010592</name>
</gene>
<dbReference type="SUPFAM" id="SSF55120">
    <property type="entry name" value="Pseudouridine synthase"/>
    <property type="match status" value="1"/>
</dbReference>
<accession>A0AAV1IL05</accession>
<dbReference type="InterPro" id="IPR006145">
    <property type="entry name" value="PsdUridine_synth_RsuA/RluA"/>
</dbReference>
<dbReference type="CDD" id="cd00165">
    <property type="entry name" value="S4"/>
    <property type="match status" value="1"/>
</dbReference>
<comment type="catalytic activity">
    <reaction evidence="1">
        <text>a uridine in RNA = a pseudouridine in RNA</text>
        <dbReference type="Rhea" id="RHEA:48348"/>
        <dbReference type="Rhea" id="RHEA-COMP:12068"/>
        <dbReference type="Rhea" id="RHEA-COMP:12069"/>
        <dbReference type="ChEBI" id="CHEBI:65314"/>
        <dbReference type="ChEBI" id="CHEBI:65315"/>
    </reaction>
</comment>
<dbReference type="PROSITE" id="PS01129">
    <property type="entry name" value="PSI_RLU"/>
    <property type="match status" value="1"/>
</dbReference>
<dbReference type="InterPro" id="IPR050188">
    <property type="entry name" value="RluA_PseudoU_synthase"/>
</dbReference>
<organism evidence="7 8">
    <name type="scientific">Coccomyxa viridis</name>
    <dbReference type="NCBI Taxonomy" id="1274662"/>
    <lineage>
        <taxon>Eukaryota</taxon>
        <taxon>Viridiplantae</taxon>
        <taxon>Chlorophyta</taxon>
        <taxon>core chlorophytes</taxon>
        <taxon>Trebouxiophyceae</taxon>
        <taxon>Trebouxiophyceae incertae sedis</taxon>
        <taxon>Coccomyxaceae</taxon>
        <taxon>Coccomyxa</taxon>
    </lineage>
</organism>
<evidence type="ECO:0000313" key="7">
    <source>
        <dbReference type="EMBL" id="CAK0787372.1"/>
    </source>
</evidence>
<feature type="region of interest" description="Disordered" evidence="5">
    <location>
        <begin position="170"/>
        <end position="204"/>
    </location>
</feature>
<keyword evidence="8" id="KW-1185">Reference proteome</keyword>
<evidence type="ECO:0000256" key="2">
    <source>
        <dbReference type="ARBA" id="ARBA00010876"/>
    </source>
</evidence>
<evidence type="ECO:0000256" key="4">
    <source>
        <dbReference type="PROSITE-ProRule" id="PRU00182"/>
    </source>
</evidence>
<sequence length="407" mass="44217">MSIRTACLRLPAAGFQQCSSRLPHWRSAQTMRMCSAMAQEQEALHTFSVPDGSQKRLDAFLSANMQDTSRARLQHLIRDGHVAVNGRPASKAGQGIRSGDTVTCEVPPPVPVEAAPEDIPLDVVYEDEHLLVLNKAAGMVVHPAPGNYSGTLVNALLHRFGMPAVRLQLGRSGPEESGLDEAESTDGDGDLDPQPTWLPSESEPGVIRPGIVHRLDKGTTGLLVAAKDARTLAALAEQFKAHTVERIYQSIALGCPRADSGVIETNIGRDIRDRKKMGTFPYRSSRGRHAVSTWQLLDPLAGGTASLLQWRLQTGRTHQIRVHAKHMGHPLLGDEAYGGAAGTAINAIGQGKSRRQAITHIILRELNRPSLHAKTLGFIHPVSMKRLNFTSELPQDLRSALIALREI</sequence>
<dbReference type="SUPFAM" id="SSF55174">
    <property type="entry name" value="Alpha-L RNA-binding motif"/>
    <property type="match status" value="1"/>
</dbReference>
<proteinExistence type="inferred from homology"/>
<reference evidence="7 8" key="1">
    <citation type="submission" date="2023-10" db="EMBL/GenBank/DDBJ databases">
        <authorList>
            <person name="Maclean D."/>
            <person name="Macfadyen A."/>
        </authorList>
    </citation>
    <scope>NUCLEOTIDE SEQUENCE [LARGE SCALE GENOMIC DNA]</scope>
</reference>
<dbReference type="SMART" id="SM00363">
    <property type="entry name" value="S4"/>
    <property type="match status" value="1"/>
</dbReference>
<dbReference type="AlphaFoldDB" id="A0AAV1IL05"/>
<keyword evidence="3" id="KW-0413">Isomerase</keyword>
<dbReference type="InterPro" id="IPR036986">
    <property type="entry name" value="S4_RNA-bd_sf"/>
</dbReference>
<dbReference type="PANTHER" id="PTHR21600:SF87">
    <property type="entry name" value="RNA PSEUDOURIDYLATE SYNTHASE DOMAIN-CONTAINING PROTEIN 1"/>
    <property type="match status" value="1"/>
</dbReference>
<feature type="compositionally biased region" description="Acidic residues" evidence="5">
    <location>
        <begin position="177"/>
        <end position="191"/>
    </location>
</feature>
<evidence type="ECO:0000256" key="1">
    <source>
        <dbReference type="ARBA" id="ARBA00000073"/>
    </source>
</evidence>
<dbReference type="Gene3D" id="3.30.2350.10">
    <property type="entry name" value="Pseudouridine synthase"/>
    <property type="match status" value="2"/>
</dbReference>
<evidence type="ECO:0000313" key="8">
    <source>
        <dbReference type="Proteomes" id="UP001314263"/>
    </source>
</evidence>
<comment type="caution">
    <text evidence="7">The sequence shown here is derived from an EMBL/GenBank/DDBJ whole genome shotgun (WGS) entry which is preliminary data.</text>
</comment>
<dbReference type="GO" id="GO:0000455">
    <property type="term" value="P:enzyme-directed rRNA pseudouridine synthesis"/>
    <property type="evidence" value="ECO:0007669"/>
    <property type="project" value="TreeGrafter"/>
</dbReference>
<dbReference type="GO" id="GO:0009982">
    <property type="term" value="F:pseudouridine synthase activity"/>
    <property type="evidence" value="ECO:0007669"/>
    <property type="project" value="InterPro"/>
</dbReference>
<evidence type="ECO:0000259" key="6">
    <source>
        <dbReference type="SMART" id="SM00363"/>
    </source>
</evidence>
<dbReference type="EMBL" id="CAUYUE010000017">
    <property type="protein sequence ID" value="CAK0787372.1"/>
    <property type="molecule type" value="Genomic_DNA"/>
</dbReference>
<dbReference type="CDD" id="cd02869">
    <property type="entry name" value="PseudoU_synth_RluA_like"/>
    <property type="match status" value="1"/>
</dbReference>
<feature type="domain" description="RNA-binding S4" evidence="6">
    <location>
        <begin position="55"/>
        <end position="120"/>
    </location>
</feature>
<comment type="similarity">
    <text evidence="2">Belongs to the pseudouridine synthase RluA family.</text>
</comment>
<dbReference type="InterPro" id="IPR020103">
    <property type="entry name" value="PsdUridine_synth_cat_dom_sf"/>
</dbReference>
<dbReference type="Proteomes" id="UP001314263">
    <property type="component" value="Unassembled WGS sequence"/>
</dbReference>